<evidence type="ECO:0000313" key="7">
    <source>
        <dbReference type="Proteomes" id="UP000516117"/>
    </source>
</evidence>
<protein>
    <submittedName>
        <fullName evidence="6">Zinc ABC transporter substrate-binding protein</fullName>
    </submittedName>
</protein>
<keyword evidence="7" id="KW-1185">Reference proteome</keyword>
<keyword evidence="2" id="KW-0813">Transport</keyword>
<evidence type="ECO:0000256" key="2">
    <source>
        <dbReference type="ARBA" id="ARBA00022448"/>
    </source>
</evidence>
<name>A0A7H0H8V9_9ACTN</name>
<feature type="compositionally biased region" description="Basic and acidic residues" evidence="4">
    <location>
        <begin position="126"/>
        <end position="135"/>
    </location>
</feature>
<comment type="similarity">
    <text evidence="1">Belongs to the bacterial solute-binding protein 9 family.</text>
</comment>
<evidence type="ECO:0000256" key="4">
    <source>
        <dbReference type="SAM" id="MobiDB-lite"/>
    </source>
</evidence>
<feature type="compositionally biased region" description="Basic and acidic residues" evidence="4">
    <location>
        <begin position="144"/>
        <end position="153"/>
    </location>
</feature>
<keyword evidence="3 5" id="KW-0732">Signal</keyword>
<reference evidence="6 7" key="1">
    <citation type="submission" date="2020-08" db="EMBL/GenBank/DDBJ databases">
        <title>Genome sequence of Tessaracoccus defluvii JCM 17540T.</title>
        <authorList>
            <person name="Hyun D.-W."/>
            <person name="Bae J.-W."/>
        </authorList>
    </citation>
    <scope>NUCLEOTIDE SEQUENCE [LARGE SCALE GENOMIC DNA]</scope>
    <source>
        <strain evidence="6 7">JCM 17540</strain>
    </source>
</reference>
<dbReference type="KEGG" id="tdf:H9L22_06525"/>
<evidence type="ECO:0000256" key="1">
    <source>
        <dbReference type="ARBA" id="ARBA00011028"/>
    </source>
</evidence>
<dbReference type="PANTHER" id="PTHR42953">
    <property type="entry name" value="HIGH-AFFINITY ZINC UPTAKE SYSTEM PROTEIN ZNUA-RELATED"/>
    <property type="match status" value="1"/>
</dbReference>
<evidence type="ECO:0000256" key="5">
    <source>
        <dbReference type="SAM" id="SignalP"/>
    </source>
</evidence>
<accession>A0A7H0H8V9</accession>
<evidence type="ECO:0000313" key="6">
    <source>
        <dbReference type="EMBL" id="QNP56975.1"/>
    </source>
</evidence>
<dbReference type="EMBL" id="CP060789">
    <property type="protein sequence ID" value="QNP56975.1"/>
    <property type="molecule type" value="Genomic_DNA"/>
</dbReference>
<dbReference type="GO" id="GO:0030001">
    <property type="term" value="P:metal ion transport"/>
    <property type="evidence" value="ECO:0007669"/>
    <property type="project" value="InterPro"/>
</dbReference>
<feature type="region of interest" description="Disordered" evidence="4">
    <location>
        <begin position="124"/>
        <end position="153"/>
    </location>
</feature>
<feature type="chain" id="PRO_5039026156" evidence="5">
    <location>
        <begin position="23"/>
        <end position="324"/>
    </location>
</feature>
<sequence length="324" mass="33940">MILMTKRLALSLTAVLALSACAGSPADSPGGDHGEAGPRVVAAFYPLEWASSQALGTLGAVDTLTAPGAEAHDLELTPRQIASLAEADLVVYLKGFQPAVDNAIEQSGADRVLDVGELVSLLPADGAHHDHGDEAGHDEEEHSVDDGHDHGAFDPHFWQDPERMSQVVEALADELAAIDPANADAFAAAALAAARDLTALDEEFAVGLEQCARREFITTHTSFGYLADRYDLTEIGIAGLNPDDEPSPARIAAIHDEATAHGITTIFFETLTSDAVAKAIAGDLGLHTAVLDPLEGITEQSPGQDYPAIMRANLEALRSANDCA</sequence>
<dbReference type="PROSITE" id="PS51257">
    <property type="entry name" value="PROKAR_LIPOPROTEIN"/>
    <property type="match status" value="1"/>
</dbReference>
<dbReference type="PANTHER" id="PTHR42953:SF3">
    <property type="entry name" value="HIGH-AFFINITY ZINC UPTAKE SYSTEM PROTEIN ZNUA"/>
    <property type="match status" value="1"/>
</dbReference>
<gene>
    <name evidence="6" type="ORF">H9L22_06525</name>
</gene>
<dbReference type="Gene3D" id="3.40.50.1980">
    <property type="entry name" value="Nitrogenase molybdenum iron protein domain"/>
    <property type="match status" value="2"/>
</dbReference>
<dbReference type="GO" id="GO:0046872">
    <property type="term" value="F:metal ion binding"/>
    <property type="evidence" value="ECO:0007669"/>
    <property type="project" value="InterPro"/>
</dbReference>
<feature type="signal peptide" evidence="5">
    <location>
        <begin position="1"/>
        <end position="22"/>
    </location>
</feature>
<dbReference type="InterPro" id="IPR006127">
    <property type="entry name" value="ZnuA-like"/>
</dbReference>
<organism evidence="6 7">
    <name type="scientific">Tessaracoccus defluvii</name>
    <dbReference type="NCBI Taxonomy" id="1285901"/>
    <lineage>
        <taxon>Bacteria</taxon>
        <taxon>Bacillati</taxon>
        <taxon>Actinomycetota</taxon>
        <taxon>Actinomycetes</taxon>
        <taxon>Propionibacteriales</taxon>
        <taxon>Propionibacteriaceae</taxon>
        <taxon>Tessaracoccus</taxon>
    </lineage>
</organism>
<dbReference type="InterPro" id="IPR050492">
    <property type="entry name" value="Bact_metal-bind_prot9"/>
</dbReference>
<proteinExistence type="inferred from homology"/>
<dbReference type="Proteomes" id="UP000516117">
    <property type="component" value="Chromosome"/>
</dbReference>
<evidence type="ECO:0000256" key="3">
    <source>
        <dbReference type="ARBA" id="ARBA00022729"/>
    </source>
</evidence>
<dbReference type="AlphaFoldDB" id="A0A7H0H8V9"/>
<dbReference type="SUPFAM" id="SSF53807">
    <property type="entry name" value="Helical backbone' metal receptor"/>
    <property type="match status" value="1"/>
</dbReference>
<dbReference type="Pfam" id="PF01297">
    <property type="entry name" value="ZnuA"/>
    <property type="match status" value="1"/>
</dbReference>